<dbReference type="AlphaFoldDB" id="A0A4U5VK88"/>
<dbReference type="PANTHER" id="PTHR46447">
    <property type="entry name" value="INTERLEUKIN ENHANCER-BINDING FACTOR"/>
    <property type="match status" value="1"/>
</dbReference>
<dbReference type="SUPFAM" id="SSF81301">
    <property type="entry name" value="Nucleotidyltransferase"/>
    <property type="match status" value="1"/>
</dbReference>
<keyword evidence="6" id="KW-0539">Nucleus</keyword>
<evidence type="ECO:0000313" key="9">
    <source>
        <dbReference type="EMBL" id="TKS88686.1"/>
    </source>
</evidence>
<accession>A0A4U5VK88</accession>
<reference evidence="9 10" key="1">
    <citation type="submission" date="2019-01" db="EMBL/GenBank/DDBJ databases">
        <title>Genome Assembly of Collichthys lucidus.</title>
        <authorList>
            <person name="Cai M."/>
            <person name="Xiao S."/>
        </authorList>
    </citation>
    <scope>NUCLEOTIDE SEQUENCE [LARGE SCALE GENOMIC DNA]</scope>
    <source>
        <strain evidence="9">JT15FE1705JMU</strain>
        <tissue evidence="9">Muscle</tissue>
    </source>
</reference>
<dbReference type="InterPro" id="IPR043519">
    <property type="entry name" value="NT_sf"/>
</dbReference>
<evidence type="ECO:0000256" key="6">
    <source>
        <dbReference type="ARBA" id="ARBA00023242"/>
    </source>
</evidence>
<evidence type="ECO:0000259" key="8">
    <source>
        <dbReference type="PROSITE" id="PS51703"/>
    </source>
</evidence>
<feature type="region of interest" description="Disordered" evidence="7">
    <location>
        <begin position="440"/>
        <end position="476"/>
    </location>
</feature>
<keyword evidence="2" id="KW-0805">Transcription regulation</keyword>
<dbReference type="STRING" id="240159.A0A4U5VK88"/>
<evidence type="ECO:0000256" key="7">
    <source>
        <dbReference type="SAM" id="MobiDB-lite"/>
    </source>
</evidence>
<dbReference type="FunFam" id="1.10.1410.40:FF:000004">
    <property type="entry name" value="Interleukin enhancer-binding factor 2"/>
    <property type="match status" value="1"/>
</dbReference>
<dbReference type="GO" id="GO:0005730">
    <property type="term" value="C:nucleolus"/>
    <property type="evidence" value="ECO:0007669"/>
    <property type="project" value="UniProtKB-ARBA"/>
</dbReference>
<dbReference type="PROSITE" id="PS50152">
    <property type="entry name" value="25A_SYNTH_3"/>
    <property type="match status" value="1"/>
</dbReference>
<dbReference type="FunFam" id="3.30.460.10:FF:000093">
    <property type="entry name" value="Interleukin enhancer-binding factor 2"/>
    <property type="match status" value="1"/>
</dbReference>
<name>A0A4U5VK88_COLLU</name>
<evidence type="ECO:0000313" key="10">
    <source>
        <dbReference type="Proteomes" id="UP000298787"/>
    </source>
</evidence>
<feature type="domain" description="DZF" evidence="8">
    <location>
        <begin position="24"/>
        <end position="460"/>
    </location>
</feature>
<comment type="subcellular location">
    <subcellularLocation>
        <location evidence="1">Nucleus</location>
    </subcellularLocation>
</comment>
<dbReference type="GO" id="GO:0071013">
    <property type="term" value="C:catalytic step 2 spliceosome"/>
    <property type="evidence" value="ECO:0007669"/>
    <property type="project" value="TreeGrafter"/>
</dbReference>
<protein>
    <submittedName>
        <fullName evidence="9">Interleukin enhancer-binding factor 2-like protein</fullName>
    </submittedName>
</protein>
<dbReference type="Gene3D" id="3.30.460.10">
    <property type="entry name" value="Beta Polymerase, domain 2"/>
    <property type="match status" value="2"/>
</dbReference>
<dbReference type="Pfam" id="PF07528">
    <property type="entry name" value="DZF_N"/>
    <property type="match status" value="1"/>
</dbReference>
<dbReference type="PANTHER" id="PTHR46447:SF1">
    <property type="entry name" value="INTERLEUKIN ENHANCER-BINDING FACTOR 2"/>
    <property type="match status" value="1"/>
</dbReference>
<evidence type="ECO:0000256" key="3">
    <source>
        <dbReference type="ARBA" id="ARBA00023125"/>
    </source>
</evidence>
<dbReference type="Proteomes" id="UP000298787">
    <property type="component" value="Chromosome 20"/>
</dbReference>
<dbReference type="FunFam" id="1.10.1410.40:FF:000010">
    <property type="entry name" value="Interleukin enhancer-binding factor 2"/>
    <property type="match status" value="1"/>
</dbReference>
<dbReference type="Pfam" id="PF20965">
    <property type="entry name" value="DZF_C"/>
    <property type="match status" value="1"/>
</dbReference>
<evidence type="ECO:0000256" key="5">
    <source>
        <dbReference type="ARBA" id="ARBA00023163"/>
    </source>
</evidence>
<organism evidence="9 10">
    <name type="scientific">Collichthys lucidus</name>
    <name type="common">Big head croaker</name>
    <name type="synonym">Sciaena lucida</name>
    <dbReference type="NCBI Taxonomy" id="240159"/>
    <lineage>
        <taxon>Eukaryota</taxon>
        <taxon>Metazoa</taxon>
        <taxon>Chordata</taxon>
        <taxon>Craniata</taxon>
        <taxon>Vertebrata</taxon>
        <taxon>Euteleostomi</taxon>
        <taxon>Actinopterygii</taxon>
        <taxon>Neopterygii</taxon>
        <taxon>Teleostei</taxon>
        <taxon>Neoteleostei</taxon>
        <taxon>Acanthomorphata</taxon>
        <taxon>Eupercaria</taxon>
        <taxon>Sciaenidae</taxon>
        <taxon>Collichthys</taxon>
    </lineage>
</organism>
<dbReference type="GO" id="GO:0045893">
    <property type="term" value="P:positive regulation of DNA-templated transcription"/>
    <property type="evidence" value="ECO:0007669"/>
    <property type="project" value="TreeGrafter"/>
</dbReference>
<proteinExistence type="predicted"/>
<feature type="compositionally biased region" description="Acidic residues" evidence="7">
    <location>
        <begin position="455"/>
        <end position="476"/>
    </location>
</feature>
<gene>
    <name evidence="9" type="ORF">D9C73_022883</name>
</gene>
<dbReference type="EMBL" id="CM014097">
    <property type="protein sequence ID" value="TKS88686.1"/>
    <property type="molecule type" value="Genomic_DNA"/>
</dbReference>
<dbReference type="InterPro" id="IPR049402">
    <property type="entry name" value="DZF_dom_C"/>
</dbReference>
<dbReference type="GO" id="GO:0003725">
    <property type="term" value="F:double-stranded RNA binding"/>
    <property type="evidence" value="ECO:0007669"/>
    <property type="project" value="TreeGrafter"/>
</dbReference>
<evidence type="ECO:0000256" key="4">
    <source>
        <dbReference type="ARBA" id="ARBA00023159"/>
    </source>
</evidence>
<keyword evidence="5" id="KW-0804">Transcription</keyword>
<dbReference type="SMART" id="SM00572">
    <property type="entry name" value="DZF"/>
    <property type="match status" value="1"/>
</dbReference>
<dbReference type="GO" id="GO:0003677">
    <property type="term" value="F:DNA binding"/>
    <property type="evidence" value="ECO:0007669"/>
    <property type="project" value="UniProtKB-KW"/>
</dbReference>
<dbReference type="InterPro" id="IPR049401">
    <property type="entry name" value="DZF_dom_N"/>
</dbReference>
<evidence type="ECO:0000256" key="2">
    <source>
        <dbReference type="ARBA" id="ARBA00023015"/>
    </source>
</evidence>
<dbReference type="InterPro" id="IPR006561">
    <property type="entry name" value="DZF_dom"/>
</dbReference>
<keyword evidence="4" id="KW-0010">Activator</keyword>
<dbReference type="Gene3D" id="1.10.1410.40">
    <property type="match status" value="1"/>
</dbReference>
<keyword evidence="10" id="KW-1185">Reference proteome</keyword>
<dbReference type="PROSITE" id="PS51703">
    <property type="entry name" value="DZF"/>
    <property type="match status" value="1"/>
</dbReference>
<feature type="compositionally biased region" description="Basic and acidic residues" evidence="7">
    <location>
        <begin position="445"/>
        <end position="454"/>
    </location>
</feature>
<sequence length="476" mass="53411">MRGDRGRGRGGRFGSRGGLVQGYRPFVPHIPFDFYVCEMAFPRVKPAPDETAFSECLLKRNQDLSPTPAEQSSILSLVTKINNVIDNLIVAPGNFEVQIEEVRQVGSYKKGTMTTGHNVADLKFKIDPCYKHQAHEYRFSLAVEAVAALGNKVVETLRTQDPTEVLSMLTNETGFEISSADATVKILITTVPPNLRKLDPELHCMCLDTHRYTFSMHTSYHNYILCTRCHEFKSFCSSSGHQGAAKRARCHPSRPLVRGERISVDVRNRFPSVRLFHVSETLNLSDGFMSIFLRVKVLIRLLKDLRLRFPGFEPLTPWILDLLGHSAVMNNPSRQPLSLNVAYRLVSPRFPSIADLRRRCLQMLAAGLFLPGSVGITDPCESGNFRVHTVMTLEQQDMVCFTAQTLVRVLSHGGYRKILGLEGDASYLATEMSTWDGVIVTPSEKAYEKPPERKEEEDEALEEGGDGEDESMETQE</sequence>
<keyword evidence="3" id="KW-0238">DNA-binding</keyword>
<evidence type="ECO:0000256" key="1">
    <source>
        <dbReference type="ARBA" id="ARBA00004123"/>
    </source>
</evidence>
<dbReference type="InterPro" id="IPR052134">
    <property type="entry name" value="ILF2"/>
</dbReference>